<dbReference type="Proteomes" id="UP001164539">
    <property type="component" value="Chromosome 2"/>
</dbReference>
<proteinExistence type="predicted"/>
<gene>
    <name evidence="1" type="ORF">OWV82_003103</name>
</gene>
<name>A0ACC1YL24_MELAZ</name>
<evidence type="ECO:0000313" key="1">
    <source>
        <dbReference type="EMBL" id="KAJ4724074.1"/>
    </source>
</evidence>
<reference evidence="1 2" key="1">
    <citation type="journal article" date="2023" name="Science">
        <title>Complex scaffold remodeling in plant triterpene biosynthesis.</title>
        <authorList>
            <person name="De La Pena R."/>
            <person name="Hodgson H."/>
            <person name="Liu J.C."/>
            <person name="Stephenson M.J."/>
            <person name="Martin A.C."/>
            <person name="Owen C."/>
            <person name="Harkess A."/>
            <person name="Leebens-Mack J."/>
            <person name="Jimenez L.E."/>
            <person name="Osbourn A."/>
            <person name="Sattely E.S."/>
        </authorList>
    </citation>
    <scope>NUCLEOTIDE SEQUENCE [LARGE SCALE GENOMIC DNA]</scope>
    <source>
        <strain evidence="2">cv. JPN11</strain>
        <tissue evidence="1">Leaf</tissue>
    </source>
</reference>
<accession>A0ACC1YL24</accession>
<protein>
    <submittedName>
        <fullName evidence="1">Uncharacterized protein</fullName>
    </submittedName>
</protein>
<keyword evidence="2" id="KW-1185">Reference proteome</keyword>
<sequence length="192" mass="21669">YSHFRLIHIFYLPPHPFLRLPENNRWLLLLLFTPSLYPFSFSSSYQGSHSLNISHSSHLPLNLITDVHDLLPLYGLPKGLLPGNVKSYSLDKETGSFSIELTSDCYVHFEQLVWYDKKIVGKLTYGAVKDVSGIQAKKLFLWLPVTGMEKVSGSDTIKFYVGSLSEELPAGQFAEIPDCKRKACPRSSISSM</sequence>
<dbReference type="EMBL" id="CM051395">
    <property type="protein sequence ID" value="KAJ4724074.1"/>
    <property type="molecule type" value="Genomic_DNA"/>
</dbReference>
<evidence type="ECO:0000313" key="2">
    <source>
        <dbReference type="Proteomes" id="UP001164539"/>
    </source>
</evidence>
<organism evidence="1 2">
    <name type="scientific">Melia azedarach</name>
    <name type="common">Chinaberry tree</name>
    <dbReference type="NCBI Taxonomy" id="155640"/>
    <lineage>
        <taxon>Eukaryota</taxon>
        <taxon>Viridiplantae</taxon>
        <taxon>Streptophyta</taxon>
        <taxon>Embryophyta</taxon>
        <taxon>Tracheophyta</taxon>
        <taxon>Spermatophyta</taxon>
        <taxon>Magnoliopsida</taxon>
        <taxon>eudicotyledons</taxon>
        <taxon>Gunneridae</taxon>
        <taxon>Pentapetalae</taxon>
        <taxon>rosids</taxon>
        <taxon>malvids</taxon>
        <taxon>Sapindales</taxon>
        <taxon>Meliaceae</taxon>
        <taxon>Melia</taxon>
    </lineage>
</organism>
<comment type="caution">
    <text evidence="1">The sequence shown here is derived from an EMBL/GenBank/DDBJ whole genome shotgun (WGS) entry which is preliminary data.</text>
</comment>
<feature type="non-terminal residue" evidence="1">
    <location>
        <position position="1"/>
    </location>
</feature>